<protein>
    <recommendedName>
        <fullName evidence="4 12">Phosphoacetylglucosamine mutase</fullName>
        <shortName evidence="12">PAGM</shortName>
        <ecNumber evidence="4 12">5.4.2.3</ecNumber>
    </recommendedName>
    <alternativeName>
        <fullName evidence="11 12">Acetylglucosamine phosphomutase</fullName>
    </alternativeName>
    <alternativeName>
        <fullName evidence="10 12">N-acetylglucosamine-phosphate mutase</fullName>
    </alternativeName>
</protein>
<feature type="binding site" description="via phosphate group" evidence="14">
    <location>
        <position position="65"/>
    </location>
    <ligand>
        <name>Mg(2+)</name>
        <dbReference type="ChEBI" id="CHEBI:18420"/>
    </ligand>
</feature>
<comment type="function">
    <text evidence="12">Catalyzes the conversion of GlcNAc-6-P into GlcNAc-1-P during the synthesis of uridine diphosphate/UDP-GlcNAc, which is a biosynthetic precursor of chitin and also supplies the amino sugars for N-linked oligosaccharides of glycoproteins.</text>
</comment>
<dbReference type="Pfam" id="PF21405">
    <property type="entry name" value="AMG1_II"/>
    <property type="match status" value="1"/>
</dbReference>
<evidence type="ECO:0000256" key="12">
    <source>
        <dbReference type="PIRNR" id="PIRNR016408"/>
    </source>
</evidence>
<dbReference type="GO" id="GO:0006048">
    <property type="term" value="P:UDP-N-acetylglucosamine biosynthetic process"/>
    <property type="evidence" value="ECO:0007669"/>
    <property type="project" value="UniProtKB-UniRule"/>
</dbReference>
<feature type="domain" description="Phosphoacetylglucosamine mutase AMG1" evidence="17">
    <location>
        <begin position="189"/>
        <end position="287"/>
    </location>
</feature>
<evidence type="ECO:0000256" key="13">
    <source>
        <dbReference type="PIRSR" id="PIRSR016408-1"/>
    </source>
</evidence>
<feature type="domain" description="Phosphoacetylglucosamine mutase AMG1" evidence="16">
    <location>
        <begin position="302"/>
        <end position="440"/>
    </location>
</feature>
<dbReference type="Proteomes" id="UP000070444">
    <property type="component" value="Unassembled WGS sequence"/>
</dbReference>
<dbReference type="Pfam" id="PF21404">
    <property type="entry name" value="AMG1_III"/>
    <property type="match status" value="1"/>
</dbReference>
<comment type="pathway">
    <text evidence="2 12">Nucleotide-sugar biosynthesis; UDP-N-acetyl-alpha-D-glucosamine biosynthesis; N-acetyl-alpha-D-glucosamine 1-phosphate from alpha-D-glucosamine 6-phosphate (route I): step 2/2.</text>
</comment>
<evidence type="ECO:0000256" key="11">
    <source>
        <dbReference type="ARBA" id="ARBA00032065"/>
    </source>
</evidence>
<evidence type="ECO:0000256" key="3">
    <source>
        <dbReference type="ARBA" id="ARBA00010231"/>
    </source>
</evidence>
<name>A0A137NWU6_CONC2</name>
<dbReference type="SUPFAM" id="SSF53738">
    <property type="entry name" value="Phosphoglucomutase, first 3 domains"/>
    <property type="match status" value="3"/>
</dbReference>
<gene>
    <name evidence="18" type="ORF">CONCODRAFT_43113</name>
</gene>
<keyword evidence="5" id="KW-0597">Phosphoprotein</keyword>
<comment type="similarity">
    <text evidence="3 12">Belongs to the phosphohexose mutase family.</text>
</comment>
<dbReference type="SUPFAM" id="SSF55957">
    <property type="entry name" value="Phosphoglucomutase, C-terminal domain"/>
    <property type="match status" value="1"/>
</dbReference>
<dbReference type="STRING" id="796925.A0A137NWU6"/>
<comment type="cofactor">
    <cofactor evidence="12 14">
        <name>Mg(2+)</name>
        <dbReference type="ChEBI" id="CHEBI:18420"/>
    </cofactor>
    <text evidence="12 14">Binds 1 Mg(2+) ion per subunit.</text>
</comment>
<evidence type="ECO:0000256" key="7">
    <source>
        <dbReference type="ARBA" id="ARBA00022842"/>
    </source>
</evidence>
<evidence type="ECO:0000259" key="15">
    <source>
        <dbReference type="Pfam" id="PF02878"/>
    </source>
</evidence>
<keyword evidence="6 12" id="KW-0479">Metal-binding</keyword>
<dbReference type="InterPro" id="IPR049023">
    <property type="entry name" value="AMG1_II"/>
</dbReference>
<dbReference type="OrthoDB" id="1928at2759"/>
<dbReference type="EC" id="5.4.2.3" evidence="4 12"/>
<reference evidence="18 19" key="1">
    <citation type="journal article" date="2015" name="Genome Biol. Evol.">
        <title>Phylogenomic analyses indicate that early fungi evolved digesting cell walls of algal ancestors of land plants.</title>
        <authorList>
            <person name="Chang Y."/>
            <person name="Wang S."/>
            <person name="Sekimoto S."/>
            <person name="Aerts A.L."/>
            <person name="Choi C."/>
            <person name="Clum A."/>
            <person name="LaButti K.M."/>
            <person name="Lindquist E.A."/>
            <person name="Yee Ngan C."/>
            <person name="Ohm R.A."/>
            <person name="Salamov A.A."/>
            <person name="Grigoriev I.V."/>
            <person name="Spatafora J.W."/>
            <person name="Berbee M.L."/>
        </authorList>
    </citation>
    <scope>NUCLEOTIDE SEQUENCE [LARGE SCALE GENOMIC DNA]</scope>
    <source>
        <strain evidence="18 19">NRRL 28638</strain>
    </source>
</reference>
<dbReference type="InterPro" id="IPR049022">
    <property type="entry name" value="AMG1_III"/>
</dbReference>
<keyword evidence="8 12" id="KW-0413">Isomerase</keyword>
<evidence type="ECO:0000259" key="17">
    <source>
        <dbReference type="Pfam" id="PF21405"/>
    </source>
</evidence>
<dbReference type="OMA" id="VLDDGCC"/>
<evidence type="ECO:0000256" key="4">
    <source>
        <dbReference type="ARBA" id="ARBA00012731"/>
    </source>
</evidence>
<feature type="binding site" evidence="14">
    <location>
        <position position="280"/>
    </location>
    <ligand>
        <name>Mg(2+)</name>
        <dbReference type="ChEBI" id="CHEBI:18420"/>
    </ligand>
</feature>
<evidence type="ECO:0000313" key="19">
    <source>
        <dbReference type="Proteomes" id="UP000070444"/>
    </source>
</evidence>
<dbReference type="PANTHER" id="PTHR45955:SF1">
    <property type="entry name" value="PHOSPHOACETYLGLUCOSAMINE MUTASE"/>
    <property type="match status" value="1"/>
</dbReference>
<dbReference type="Pfam" id="PF02878">
    <property type="entry name" value="PGM_PMM_I"/>
    <property type="match status" value="1"/>
</dbReference>
<dbReference type="AlphaFoldDB" id="A0A137NWU6"/>
<evidence type="ECO:0000313" key="18">
    <source>
        <dbReference type="EMBL" id="KXN67226.1"/>
    </source>
</evidence>
<dbReference type="UniPathway" id="UPA00113">
    <property type="reaction ID" value="UER00530"/>
</dbReference>
<feature type="domain" description="Alpha-D-phosphohexomutase alpha/beta/alpha" evidence="15">
    <location>
        <begin position="111"/>
        <end position="174"/>
    </location>
</feature>
<accession>A0A137NWU6</accession>
<dbReference type="FunFam" id="3.40.120.10:FF:000013">
    <property type="entry name" value="Phosphoacetylglucosamine mutase"/>
    <property type="match status" value="1"/>
</dbReference>
<dbReference type="GO" id="GO:0004610">
    <property type="term" value="F:phosphoacetylglucosamine mutase activity"/>
    <property type="evidence" value="ECO:0007669"/>
    <property type="project" value="UniProtKB-UniRule"/>
</dbReference>
<evidence type="ECO:0000256" key="5">
    <source>
        <dbReference type="ARBA" id="ARBA00022553"/>
    </source>
</evidence>
<proteinExistence type="inferred from homology"/>
<dbReference type="CDD" id="cd03086">
    <property type="entry name" value="PGM3"/>
    <property type="match status" value="1"/>
</dbReference>
<sequence>MNKQTFLELSSNHPKPKSVEFSYGPAGIRMKANLLDSVMFRVGLIAGLRSRKVNGRAVGVMISASHSSTQDNRVKIVDPLDETLEQNWEDYVTDLANIQDDQAVFDKVNELAQKLSIDLSAPSKVVFGRDTHPSGINLAKSLKDGLTAINTEYHGYGVLTAPQLHYIVRCLNTANTDEPYGEPTEEGYYNMLARSYKALVQGRTILPTLTVDCANGVGAPKLAELAKHIGGDFLSVKILNDDIGNIEKLNFKSGADFVKTNREYPKGFSSDTGARFTSLDGNADRLVYYYSDSETKALKLIDGDKISSLAAMFVKNLIQKANLSHLKIGVIQSPYANGSSTRYLTEVLELPVTISKACARNFHYNFETYDIGIYFEPKGHGDILFSPSTLKSIKDAKPQSPDQEQALSTIKAFIDLVSHTSGDALSNMLMVEAILTHKQWSLASWDNLYTDLPSKLTKISVVDRSLFTTINSGVQLSKPEGLQPIIDDITSQFFKGRAFVLPSEYEDLVNIYSEAGIESDCESLSNQIVALIYNQVGGKGAIPNQDSKSVSTQYSASTSSGLNLMVYNFIFRS</sequence>
<dbReference type="InterPro" id="IPR036900">
    <property type="entry name" value="A-D-PHexomutase_C_sf"/>
</dbReference>
<dbReference type="Gene3D" id="3.40.120.10">
    <property type="entry name" value="Alpha-D-Glucose-1,6-Bisphosphate, subunit A, domain 3"/>
    <property type="match status" value="2"/>
</dbReference>
<organism evidence="18 19">
    <name type="scientific">Conidiobolus coronatus (strain ATCC 28846 / CBS 209.66 / NRRL 28638)</name>
    <name type="common">Delacroixia coronata</name>
    <dbReference type="NCBI Taxonomy" id="796925"/>
    <lineage>
        <taxon>Eukaryota</taxon>
        <taxon>Fungi</taxon>
        <taxon>Fungi incertae sedis</taxon>
        <taxon>Zoopagomycota</taxon>
        <taxon>Entomophthoromycotina</taxon>
        <taxon>Entomophthoromycetes</taxon>
        <taxon>Entomophthorales</taxon>
        <taxon>Ancylistaceae</taxon>
        <taxon>Conidiobolus</taxon>
    </lineage>
</organism>
<dbReference type="EMBL" id="KQ964650">
    <property type="protein sequence ID" value="KXN67226.1"/>
    <property type="molecule type" value="Genomic_DNA"/>
</dbReference>
<keyword evidence="7 12" id="KW-0460">Magnesium</keyword>
<evidence type="ECO:0000256" key="2">
    <source>
        <dbReference type="ARBA" id="ARBA00004865"/>
    </source>
</evidence>
<evidence type="ECO:0000256" key="10">
    <source>
        <dbReference type="ARBA" id="ARBA00031926"/>
    </source>
</evidence>
<evidence type="ECO:0000256" key="1">
    <source>
        <dbReference type="ARBA" id="ARBA00000558"/>
    </source>
</evidence>
<evidence type="ECO:0000256" key="14">
    <source>
        <dbReference type="PIRSR" id="PIRSR016408-3"/>
    </source>
</evidence>
<dbReference type="GO" id="GO:0046872">
    <property type="term" value="F:metal ion binding"/>
    <property type="evidence" value="ECO:0007669"/>
    <property type="project" value="UniProtKB-KW"/>
</dbReference>
<evidence type="ECO:0000256" key="8">
    <source>
        <dbReference type="ARBA" id="ARBA00023235"/>
    </source>
</evidence>
<evidence type="ECO:0000256" key="9">
    <source>
        <dbReference type="ARBA" id="ARBA00023277"/>
    </source>
</evidence>
<feature type="active site" description="Phosphoserine intermediate" evidence="13">
    <location>
        <position position="65"/>
    </location>
</feature>
<evidence type="ECO:0000259" key="16">
    <source>
        <dbReference type="Pfam" id="PF21404"/>
    </source>
</evidence>
<keyword evidence="9" id="KW-0119">Carbohydrate metabolism</keyword>
<dbReference type="InterPro" id="IPR016055">
    <property type="entry name" value="A-D-PHexomutase_a/b/a-I/II/III"/>
</dbReference>
<dbReference type="GO" id="GO:0005975">
    <property type="term" value="P:carbohydrate metabolic process"/>
    <property type="evidence" value="ECO:0007669"/>
    <property type="project" value="InterPro"/>
</dbReference>
<dbReference type="Gene3D" id="3.30.310.50">
    <property type="entry name" value="Alpha-D-phosphohexomutase, C-terminal domain"/>
    <property type="match status" value="1"/>
</dbReference>
<dbReference type="InterPro" id="IPR005844">
    <property type="entry name" value="A-D-PHexomutase_a/b/a-I"/>
</dbReference>
<keyword evidence="19" id="KW-1185">Reference proteome</keyword>
<evidence type="ECO:0000256" key="6">
    <source>
        <dbReference type="ARBA" id="ARBA00022723"/>
    </source>
</evidence>
<dbReference type="FunFam" id="3.40.120.10:FF:000023">
    <property type="entry name" value="Phosphoacetylglucosamine mutase"/>
    <property type="match status" value="1"/>
</dbReference>
<comment type="catalytic activity">
    <reaction evidence="1 12">
        <text>N-acetyl-alpha-D-glucosamine 1-phosphate = N-acetyl-D-glucosamine 6-phosphate</text>
        <dbReference type="Rhea" id="RHEA:23804"/>
        <dbReference type="ChEBI" id="CHEBI:57513"/>
        <dbReference type="ChEBI" id="CHEBI:57776"/>
        <dbReference type="EC" id="5.4.2.3"/>
    </reaction>
</comment>
<feature type="binding site" evidence="14">
    <location>
        <position position="284"/>
    </location>
    <ligand>
        <name>Mg(2+)</name>
        <dbReference type="ChEBI" id="CHEBI:18420"/>
    </ligand>
</feature>
<dbReference type="InterPro" id="IPR016657">
    <property type="entry name" value="PAGM"/>
</dbReference>
<dbReference type="PANTHER" id="PTHR45955">
    <property type="entry name" value="PHOSPHOACETYLGLUCOSAMINE MUTASE"/>
    <property type="match status" value="1"/>
</dbReference>
<dbReference type="PIRSF" id="PIRSF016408">
    <property type="entry name" value="PAGM"/>
    <property type="match status" value="1"/>
</dbReference>